<evidence type="ECO:0000256" key="1">
    <source>
        <dbReference type="SAM" id="MobiDB-lite"/>
    </source>
</evidence>
<proteinExistence type="predicted"/>
<dbReference type="VEuPathDB" id="FungiDB:BO70DRAFT_393307"/>
<dbReference type="Proteomes" id="UP000247233">
    <property type="component" value="Unassembled WGS sequence"/>
</dbReference>
<sequence>MSNGKSQYAGFVPAPARTRQNGIIEASSTILHPQLASQQEQTSPPRPSFLSQGFPRISIWARLLQNPYPLSPHAPRLLPNTSRDRVVDKSSFRIDS</sequence>
<feature type="region of interest" description="Disordered" evidence="1">
    <location>
        <begin position="71"/>
        <end position="96"/>
    </location>
</feature>
<evidence type="ECO:0000313" key="3">
    <source>
        <dbReference type="Proteomes" id="UP000247233"/>
    </source>
</evidence>
<dbReference type="RefSeq" id="XP_025402951.1">
    <property type="nucleotide sequence ID" value="XM_025546355.1"/>
</dbReference>
<keyword evidence="3" id="KW-1185">Reference proteome</keyword>
<dbReference type="EMBL" id="MSFL01000003">
    <property type="protein sequence ID" value="PWY90120.1"/>
    <property type="molecule type" value="Genomic_DNA"/>
</dbReference>
<accession>A0A317X0S7</accession>
<evidence type="ECO:0000313" key="2">
    <source>
        <dbReference type="EMBL" id="PWY90120.1"/>
    </source>
</evidence>
<reference evidence="2 3" key="1">
    <citation type="submission" date="2016-12" db="EMBL/GenBank/DDBJ databases">
        <title>The genomes of Aspergillus section Nigri reveals drivers in fungal speciation.</title>
        <authorList>
            <consortium name="DOE Joint Genome Institute"/>
            <person name="Vesth T.C."/>
            <person name="Nybo J."/>
            <person name="Theobald S."/>
            <person name="Brandl J."/>
            <person name="Frisvad J.C."/>
            <person name="Nielsen K.F."/>
            <person name="Lyhne E.K."/>
            <person name="Kogle M.E."/>
            <person name="Kuo A."/>
            <person name="Riley R."/>
            <person name="Clum A."/>
            <person name="Nolan M."/>
            <person name="Lipzen A."/>
            <person name="Salamov A."/>
            <person name="Henrissat B."/>
            <person name="Wiebenga A."/>
            <person name="De Vries R.P."/>
            <person name="Grigoriev I.V."/>
            <person name="Mortensen U.H."/>
            <person name="Andersen M.R."/>
            <person name="Baker S.E."/>
        </authorList>
    </citation>
    <scope>NUCLEOTIDE SEQUENCE [LARGE SCALE GENOMIC DNA]</scope>
    <source>
        <strain evidence="2 3">CBS 117.55</strain>
    </source>
</reference>
<comment type="caution">
    <text evidence="2">The sequence shown here is derived from an EMBL/GenBank/DDBJ whole genome shotgun (WGS) entry which is preliminary data.</text>
</comment>
<protein>
    <submittedName>
        <fullName evidence="2">Uncharacterized protein</fullName>
    </submittedName>
</protein>
<name>A0A317X0S7_9EURO</name>
<gene>
    <name evidence="2" type="ORF">BO70DRAFT_393307</name>
</gene>
<dbReference type="AlphaFoldDB" id="A0A317X0S7"/>
<dbReference type="GeneID" id="37068592"/>
<organism evidence="2 3">
    <name type="scientific">Aspergillus heteromorphus CBS 117.55</name>
    <dbReference type="NCBI Taxonomy" id="1448321"/>
    <lineage>
        <taxon>Eukaryota</taxon>
        <taxon>Fungi</taxon>
        <taxon>Dikarya</taxon>
        <taxon>Ascomycota</taxon>
        <taxon>Pezizomycotina</taxon>
        <taxon>Eurotiomycetes</taxon>
        <taxon>Eurotiomycetidae</taxon>
        <taxon>Eurotiales</taxon>
        <taxon>Aspergillaceae</taxon>
        <taxon>Aspergillus</taxon>
        <taxon>Aspergillus subgen. Circumdati</taxon>
    </lineage>
</organism>
<feature type="compositionally biased region" description="Basic and acidic residues" evidence="1">
    <location>
        <begin position="82"/>
        <end position="96"/>
    </location>
</feature>